<comment type="cofactor">
    <cofactor evidence="8">
        <name>Mn(2+)</name>
        <dbReference type="ChEBI" id="CHEBI:29035"/>
    </cofactor>
    <text evidence="8">Binds 2 manganese ions per subunit.</text>
</comment>
<dbReference type="EMBL" id="RJVK01000001">
    <property type="protein sequence ID" value="ROR40873.1"/>
    <property type="molecule type" value="Genomic_DNA"/>
</dbReference>
<dbReference type="GO" id="GO:0030145">
    <property type="term" value="F:manganese ion binding"/>
    <property type="evidence" value="ECO:0007669"/>
    <property type="project" value="UniProtKB-UniRule"/>
</dbReference>
<evidence type="ECO:0000313" key="10">
    <source>
        <dbReference type="EMBL" id="QCI28403.1"/>
    </source>
</evidence>
<evidence type="ECO:0000256" key="7">
    <source>
        <dbReference type="ARBA" id="ARBA00023211"/>
    </source>
</evidence>
<name>A0AAJ4RDR3_9BACT</name>
<evidence type="ECO:0000256" key="2">
    <source>
        <dbReference type="ARBA" id="ARBA00000967"/>
    </source>
</evidence>
<dbReference type="NCBIfam" id="NF002073">
    <property type="entry name" value="PRK00913.1-2"/>
    <property type="match status" value="1"/>
</dbReference>
<dbReference type="RefSeq" id="WP_123351783.1">
    <property type="nucleotide sequence ID" value="NZ_CP027432.2"/>
</dbReference>
<dbReference type="Pfam" id="PF02789">
    <property type="entry name" value="Peptidase_M17_N"/>
    <property type="match status" value="1"/>
</dbReference>
<feature type="binding site" evidence="8">
    <location>
        <position position="304"/>
    </location>
    <ligand>
        <name>Mn(2+)</name>
        <dbReference type="ChEBI" id="CHEBI:29035"/>
        <label>2</label>
    </ligand>
</feature>
<feature type="binding site" evidence="8">
    <location>
        <position position="243"/>
    </location>
    <ligand>
        <name>Mn(2+)</name>
        <dbReference type="ChEBI" id="CHEBI:29035"/>
        <label>2</label>
    </ligand>
</feature>
<evidence type="ECO:0000256" key="3">
    <source>
        <dbReference type="ARBA" id="ARBA00009528"/>
    </source>
</evidence>
<comment type="catalytic activity">
    <reaction evidence="2 8">
        <text>Release of an N-terminal amino acid, preferentially leucine, but not glutamic or aspartic acids.</text>
        <dbReference type="EC" id="3.4.11.10"/>
    </reaction>
</comment>
<reference evidence="11 12" key="2">
    <citation type="submission" date="2018-11" db="EMBL/GenBank/DDBJ databases">
        <title>Genomic Encyclopedia of Type Strains, Phase IV (KMG-IV): sequencing the most valuable type-strain genomes for metagenomic binning, comparative biology and taxonomic classification.</title>
        <authorList>
            <person name="Goeker M."/>
        </authorList>
    </citation>
    <scope>NUCLEOTIDE SEQUENCE [LARGE SCALE GENOMIC DNA]</scope>
    <source>
        <strain evidence="11 12">DSM 27783</strain>
    </source>
</reference>
<organism evidence="11 12">
    <name type="scientific">Caminibacter pacificus</name>
    <dbReference type="NCBI Taxonomy" id="1424653"/>
    <lineage>
        <taxon>Bacteria</taxon>
        <taxon>Pseudomonadati</taxon>
        <taxon>Campylobacterota</taxon>
        <taxon>Epsilonproteobacteria</taxon>
        <taxon>Nautiliales</taxon>
        <taxon>Nautiliaceae</taxon>
        <taxon>Caminibacter</taxon>
    </lineage>
</organism>
<comment type="subcellular location">
    <subcellularLocation>
        <location evidence="8">Cytoplasm</location>
    </subcellularLocation>
</comment>
<dbReference type="SUPFAM" id="SSF53187">
    <property type="entry name" value="Zn-dependent exopeptidases"/>
    <property type="match status" value="1"/>
</dbReference>
<dbReference type="EMBL" id="CP027432">
    <property type="protein sequence ID" value="QCI28403.1"/>
    <property type="molecule type" value="Genomic_DNA"/>
</dbReference>
<comment type="similarity">
    <text evidence="3 8">Belongs to the peptidase M17 family.</text>
</comment>
<keyword evidence="7 8" id="KW-0464">Manganese</keyword>
<accession>A0AAJ4RDR3</accession>
<feature type="binding site" evidence="8">
    <location>
        <position position="225"/>
    </location>
    <ligand>
        <name>Mn(2+)</name>
        <dbReference type="ChEBI" id="CHEBI:29035"/>
        <label>2</label>
    </ligand>
</feature>
<sequence>MEFIKGKGQIKAEIVVNGSKKFEEYGFNGKDGEVLVLPDKKRIYVGIDEINSENLKTATAKIIKALKNYKFESVEITPPNTKDKDLLLSFFEGFILGDYEFDKYKSEKAKHPIQKVAINSKRDFEDVIKEAKIRANAICFVRDIINSMPDEITPAKLAAIAEEVAKENKLDCKIYDEEWLRENGYGAFYAVGKASANPPRLIHLTYKPKNPKKKIVLVGKGLTYDSGGLSLKPSDYMVTMKSDKSGAVTVLGIIKAISELGLDIEVHAILGAAENMIGGNAYKPDDVLKAKNGKTIEVRNTDAEGRLVLADCLCYAQENIKDFDKIMDFATLTGACVVGLGEYTAGVMGFNKNTIQKAIETGEKRGEHFAYLPFNKYLPKLLKSNVADICNIASSRYGGALTAGLFLSNFIEKENKDKWTHFDIAGPAFVEKEWGYNPYGASGFGVDTIVSLLQSL</sequence>
<evidence type="ECO:0000256" key="4">
    <source>
        <dbReference type="ARBA" id="ARBA00022438"/>
    </source>
</evidence>
<dbReference type="PANTHER" id="PTHR11963">
    <property type="entry name" value="LEUCINE AMINOPEPTIDASE-RELATED"/>
    <property type="match status" value="1"/>
</dbReference>
<dbReference type="InterPro" id="IPR011356">
    <property type="entry name" value="Leucine_aapep/pepB"/>
</dbReference>
<dbReference type="CDD" id="cd00433">
    <property type="entry name" value="Peptidase_M17"/>
    <property type="match status" value="1"/>
</dbReference>
<dbReference type="InterPro" id="IPR043472">
    <property type="entry name" value="Macro_dom-like"/>
</dbReference>
<proteinExistence type="inferred from homology"/>
<feature type="domain" description="Cytosol aminopeptidase" evidence="9">
    <location>
        <begin position="300"/>
        <end position="307"/>
    </location>
</feature>
<feature type="active site" evidence="8">
    <location>
        <position position="232"/>
    </location>
</feature>
<feature type="binding site" evidence="8">
    <location>
        <position position="302"/>
    </location>
    <ligand>
        <name>Mn(2+)</name>
        <dbReference type="ChEBI" id="CHEBI:29035"/>
        <label>1</label>
    </ligand>
</feature>
<comment type="catalytic activity">
    <reaction evidence="1 8">
        <text>Release of an N-terminal amino acid, Xaa-|-Yaa-, in which Xaa is preferably Leu, but may be other amino acids including Pro although not Arg or Lys, and Yaa may be Pro. Amino acid amides and methyl esters are also readily hydrolyzed, but rates on arylamides are exceedingly low.</text>
        <dbReference type="EC" id="3.4.11.1"/>
    </reaction>
</comment>
<feature type="binding site" evidence="8">
    <location>
        <position position="225"/>
    </location>
    <ligand>
        <name>Mn(2+)</name>
        <dbReference type="ChEBI" id="CHEBI:29035"/>
        <label>1</label>
    </ligand>
</feature>
<evidence type="ECO:0000313" key="13">
    <source>
        <dbReference type="Proteomes" id="UP000298805"/>
    </source>
</evidence>
<keyword evidence="5 8" id="KW-0645">Protease</keyword>
<keyword evidence="6 8" id="KW-0378">Hydrolase</keyword>
<dbReference type="GO" id="GO:0006508">
    <property type="term" value="P:proteolysis"/>
    <property type="evidence" value="ECO:0007669"/>
    <property type="project" value="UniProtKB-KW"/>
</dbReference>
<dbReference type="Gene3D" id="3.40.220.10">
    <property type="entry name" value="Leucine Aminopeptidase, subunit E, domain 1"/>
    <property type="match status" value="1"/>
</dbReference>
<reference evidence="10" key="3">
    <citation type="submission" date="2019-06" db="EMBL/GenBank/DDBJ databases">
        <title>A comparative analysis of the Nautiliaceae.</title>
        <authorList>
            <person name="Grosche A."/>
            <person name="Smedile F."/>
            <person name="Vetriani C."/>
        </authorList>
    </citation>
    <scope>NUCLEOTIDE SEQUENCE</scope>
    <source>
        <strain evidence="10">TB6</strain>
    </source>
</reference>
<dbReference type="Gene3D" id="3.40.630.10">
    <property type="entry name" value="Zn peptidases"/>
    <property type="match status" value="1"/>
</dbReference>
<comment type="function">
    <text evidence="8">Presumably involved in the processing and regular turnover of intracellular proteins. Catalyzes the removal of unsubstituted N-terminal amino acids from various peptides.</text>
</comment>
<dbReference type="HAMAP" id="MF_00181">
    <property type="entry name" value="Cytosol_peptidase_M17"/>
    <property type="match status" value="1"/>
</dbReference>
<evidence type="ECO:0000259" key="9">
    <source>
        <dbReference type="PROSITE" id="PS00631"/>
    </source>
</evidence>
<dbReference type="AlphaFoldDB" id="A0AAJ4RDR3"/>
<keyword evidence="8" id="KW-0479">Metal-binding</keyword>
<dbReference type="InterPro" id="IPR023042">
    <property type="entry name" value="Peptidase_M17_leu_NH2_pept"/>
</dbReference>
<reference evidence="13" key="1">
    <citation type="submission" date="2018-03" db="EMBL/GenBank/DDBJ databases">
        <title>A comparative analysis of the Nautiliaceae.</title>
        <authorList>
            <person name="Grosche A."/>
            <person name="Smedile F."/>
            <person name="Vetriani C."/>
        </authorList>
    </citation>
    <scope>NUCLEOTIDE SEQUENCE [LARGE SCALE GENOMIC DNA]</scope>
    <source>
        <strain evidence="13">TB6</strain>
    </source>
</reference>
<dbReference type="Proteomes" id="UP000298805">
    <property type="component" value="Chromosome"/>
</dbReference>
<evidence type="ECO:0000256" key="5">
    <source>
        <dbReference type="ARBA" id="ARBA00022670"/>
    </source>
</evidence>
<dbReference type="InterPro" id="IPR008283">
    <property type="entry name" value="Peptidase_M17_N"/>
</dbReference>
<feature type="active site" evidence="8">
    <location>
        <position position="306"/>
    </location>
</feature>
<evidence type="ECO:0000256" key="1">
    <source>
        <dbReference type="ARBA" id="ARBA00000135"/>
    </source>
</evidence>
<dbReference type="InterPro" id="IPR000819">
    <property type="entry name" value="Peptidase_M17_C"/>
</dbReference>
<gene>
    <name evidence="8" type="primary">pepA</name>
    <name evidence="10" type="ORF">C6V80_05360</name>
    <name evidence="11" type="ORF">EDC58_0354</name>
</gene>
<dbReference type="PRINTS" id="PR00481">
    <property type="entry name" value="LAMNOPPTDASE"/>
</dbReference>
<evidence type="ECO:0000313" key="12">
    <source>
        <dbReference type="Proteomes" id="UP000272781"/>
    </source>
</evidence>
<dbReference type="Pfam" id="PF00883">
    <property type="entry name" value="Peptidase_M17"/>
    <property type="match status" value="1"/>
</dbReference>
<dbReference type="GO" id="GO:0005737">
    <property type="term" value="C:cytoplasm"/>
    <property type="evidence" value="ECO:0007669"/>
    <property type="project" value="UniProtKB-SubCell"/>
</dbReference>
<dbReference type="SUPFAM" id="SSF52949">
    <property type="entry name" value="Macro domain-like"/>
    <property type="match status" value="1"/>
</dbReference>
<dbReference type="EC" id="3.4.11.1" evidence="8"/>
<protein>
    <recommendedName>
        <fullName evidence="8">Probable cytosol aminopeptidase</fullName>
        <ecNumber evidence="8">3.4.11.1</ecNumber>
    </recommendedName>
    <alternativeName>
        <fullName evidence="8">Leucine aminopeptidase</fullName>
        <shortName evidence="8">LAP</shortName>
        <ecNumber evidence="8">3.4.11.10</ecNumber>
    </alternativeName>
    <alternativeName>
        <fullName evidence="8">Leucyl aminopeptidase</fullName>
    </alternativeName>
</protein>
<dbReference type="Proteomes" id="UP000272781">
    <property type="component" value="Unassembled WGS sequence"/>
</dbReference>
<dbReference type="PROSITE" id="PS00631">
    <property type="entry name" value="CYTOSOL_AP"/>
    <property type="match status" value="1"/>
</dbReference>
<evidence type="ECO:0000313" key="11">
    <source>
        <dbReference type="EMBL" id="ROR40873.1"/>
    </source>
</evidence>
<feature type="binding site" evidence="8">
    <location>
        <position position="220"/>
    </location>
    <ligand>
        <name>Mn(2+)</name>
        <dbReference type="ChEBI" id="CHEBI:29035"/>
        <label>2</label>
    </ligand>
</feature>
<feature type="binding site" evidence="8">
    <location>
        <position position="304"/>
    </location>
    <ligand>
        <name>Mn(2+)</name>
        <dbReference type="ChEBI" id="CHEBI:29035"/>
        <label>1</label>
    </ligand>
</feature>
<keyword evidence="13" id="KW-1185">Reference proteome</keyword>
<dbReference type="EC" id="3.4.11.10" evidence="8"/>
<evidence type="ECO:0000256" key="8">
    <source>
        <dbReference type="HAMAP-Rule" id="MF_00181"/>
    </source>
</evidence>
<dbReference type="NCBIfam" id="NF002081">
    <property type="entry name" value="PRK00913.3-3"/>
    <property type="match status" value="1"/>
</dbReference>
<dbReference type="GO" id="GO:0070006">
    <property type="term" value="F:metalloaminopeptidase activity"/>
    <property type="evidence" value="ECO:0007669"/>
    <property type="project" value="InterPro"/>
</dbReference>
<evidence type="ECO:0000256" key="6">
    <source>
        <dbReference type="ARBA" id="ARBA00022801"/>
    </source>
</evidence>
<keyword evidence="4 8" id="KW-0031">Aminopeptidase</keyword>
<dbReference type="PANTHER" id="PTHR11963:SF23">
    <property type="entry name" value="CYTOSOL AMINOPEPTIDASE"/>
    <property type="match status" value="1"/>
</dbReference>
<keyword evidence="8" id="KW-0963">Cytoplasm</keyword>